<keyword evidence="12" id="KW-0089">Bile pigment</keyword>
<dbReference type="InterPro" id="IPR038719">
    <property type="entry name" value="Phycobilisome_asu/bsu_sf"/>
</dbReference>
<feature type="domain" description="PBS-linker" evidence="14">
    <location>
        <begin position="272"/>
        <end position="452"/>
    </location>
</feature>
<dbReference type="InterPro" id="IPR001297">
    <property type="entry name" value="PBS_linker_dom"/>
</dbReference>
<evidence type="ECO:0000256" key="2">
    <source>
        <dbReference type="ARBA" id="ARBA00008182"/>
    </source>
</evidence>
<dbReference type="PROSITE" id="PS51445">
    <property type="entry name" value="PBS_LINKER"/>
    <property type="match status" value="2"/>
</dbReference>
<evidence type="ECO:0000256" key="3">
    <source>
        <dbReference type="ARBA" id="ARBA00018674"/>
    </source>
</evidence>
<evidence type="ECO:0000256" key="13">
    <source>
        <dbReference type="PROSITE-ProRule" id="PRU00775"/>
    </source>
</evidence>
<dbReference type="InterPro" id="IPR038255">
    <property type="entry name" value="PBS_linker_sf"/>
</dbReference>
<dbReference type="SUPFAM" id="SSF46458">
    <property type="entry name" value="Globin-like"/>
    <property type="match status" value="1"/>
</dbReference>
<comment type="caution">
    <text evidence="15">The sequence shown here is derived from an EMBL/GenBank/DDBJ whole genome shotgun (WGS) entry which is preliminary data.</text>
</comment>
<dbReference type="RefSeq" id="WP_073600233.1">
    <property type="nucleotide sequence ID" value="NZ_MRCB01000017.1"/>
</dbReference>
<evidence type="ECO:0000256" key="1">
    <source>
        <dbReference type="ARBA" id="ARBA00004445"/>
    </source>
</evidence>
<dbReference type="OrthoDB" id="499593at2"/>
<evidence type="ECO:0000256" key="12">
    <source>
        <dbReference type="ARBA" id="ARBA00023307"/>
    </source>
</evidence>
<keyword evidence="5" id="KW-0042">Antenna complex</keyword>
<evidence type="ECO:0000256" key="10">
    <source>
        <dbReference type="ARBA" id="ARBA00023136"/>
    </source>
</evidence>
<evidence type="ECO:0000259" key="14">
    <source>
        <dbReference type="PROSITE" id="PS51445"/>
    </source>
</evidence>
<evidence type="ECO:0000256" key="5">
    <source>
        <dbReference type="ARBA" id="ARBA00022549"/>
    </source>
</evidence>
<dbReference type="STRING" id="1921803.NIES593_14325"/>
<dbReference type="PANTHER" id="PTHR34011:SF6">
    <property type="entry name" value="PHYCOBILIPROTEIN APCE"/>
    <property type="match status" value="1"/>
</dbReference>
<reference evidence="15 16" key="1">
    <citation type="submission" date="2016-11" db="EMBL/GenBank/DDBJ databases">
        <title>Draft Genome Sequences of Nine Cyanobacterial Strains from Diverse Habitats.</title>
        <authorList>
            <person name="Zhu T."/>
            <person name="Hou S."/>
            <person name="Lu X."/>
            <person name="Hess W.R."/>
        </authorList>
    </citation>
    <scope>NUCLEOTIDE SEQUENCE [LARGE SCALE GENOMIC DNA]</scope>
    <source>
        <strain evidence="15 16">NIES-593</strain>
    </source>
</reference>
<keyword evidence="9" id="KW-0793">Thylakoid</keyword>
<organism evidence="15 16">
    <name type="scientific">Hydrococcus rivularis NIES-593</name>
    <dbReference type="NCBI Taxonomy" id="1921803"/>
    <lineage>
        <taxon>Bacteria</taxon>
        <taxon>Bacillati</taxon>
        <taxon>Cyanobacteriota</taxon>
        <taxon>Cyanophyceae</taxon>
        <taxon>Pleurocapsales</taxon>
        <taxon>Hydrococcaceae</taxon>
        <taxon>Hydrococcus</taxon>
    </lineage>
</organism>
<keyword evidence="10" id="KW-0472">Membrane</keyword>
<keyword evidence="8" id="KW-0157">Chromophore</keyword>
<dbReference type="Pfam" id="PF00427">
    <property type="entry name" value="PBS_linker_poly"/>
    <property type="match status" value="2"/>
</dbReference>
<dbReference type="GO" id="GO:0031676">
    <property type="term" value="C:plasma membrane-derived thylakoid membrane"/>
    <property type="evidence" value="ECO:0007669"/>
    <property type="project" value="UniProtKB-SubCell"/>
</dbReference>
<evidence type="ECO:0000256" key="8">
    <source>
        <dbReference type="ARBA" id="ARBA00022991"/>
    </source>
</evidence>
<keyword evidence="16" id="KW-1185">Reference proteome</keyword>
<comment type="similarity">
    <text evidence="13">Belongs to the phycobilisome linker protein family.</text>
</comment>
<evidence type="ECO:0000313" key="16">
    <source>
        <dbReference type="Proteomes" id="UP000186868"/>
    </source>
</evidence>
<proteinExistence type="inferred from homology"/>
<accession>A0A1U7HE77</accession>
<evidence type="ECO:0000256" key="6">
    <source>
        <dbReference type="ARBA" id="ARBA00022737"/>
    </source>
</evidence>
<evidence type="ECO:0000256" key="4">
    <source>
        <dbReference type="ARBA" id="ARBA00022531"/>
    </source>
</evidence>
<dbReference type="GO" id="GO:0015979">
    <property type="term" value="P:photosynthesis"/>
    <property type="evidence" value="ECO:0007669"/>
    <property type="project" value="UniProtKB-KW"/>
</dbReference>
<dbReference type="Gene3D" id="1.10.3130.20">
    <property type="entry name" value="Phycobilisome linker domain"/>
    <property type="match status" value="2"/>
</dbReference>
<protein>
    <recommendedName>
        <fullName evidence="3">Phycobiliprotein ApcE</fullName>
    </recommendedName>
</protein>
<comment type="subcellular location">
    <subcellularLocation>
        <location evidence="1">Cellular thylakoid membrane</location>
        <topology evidence="1">Peripheral membrane protein</topology>
        <orientation evidence="1">Cytoplasmic side</orientation>
    </subcellularLocation>
</comment>
<gene>
    <name evidence="15" type="ORF">NIES593_14325</name>
</gene>
<comment type="similarity">
    <text evidence="2">Belongs to the phycobiliprotein family.</text>
</comment>
<sequence length="758" mass="85247">MSVNASGGSPVVHPQQYQTLPTSLLSQAEQQDRSLRRSELDELLSFFRSGVKLLQIVETLTENADQIVSAGAKRIFWGGNPMDYLDKPIEKIDLPGFGRPVTLAEAALAKEAVLDREFKKLQVPSSINPPRNFNPFSHLWENLQGAIQGMLAGDREALPGGFKAINISRYGTVRMKRSMRDLAWFLRYITYAIVAGDGSILTVNARGLRGVIPEDVTMATVVALKEMRWKSLTYFKGDEEASEIIKHYFDVLIDAYQVEKPPVRLRQGVSNDQQGLQLPESYSLSAEVRSKFFIQPGFLATEKQAAIKAAYRQVFECDINRAYGLSLSDLESKVNSGNLSMKEFIRALGKSRLYRRQFYEPYAISRVIELAFRHFLGRGLSSLEEFQEHFEIMSKGGLPALVDALVDSEEYADYFGEETVPYLRGLGQEAQECRNWGPQFDLFKHSAPVRKVPQFVTLFANYQKPLSNQHVYGTGNDPLEIQFGAIFPEETRNLAAQPSPYGKDNRRILIGCGLGNGNGHKNGSPLGRAPSLSSKVLKLNGAANGNGNRGANINLAIHCAETAIRGAYRQVFGRDVYSGQRLVSAETKLKGGEITMREFVRQLAKSRLFRSLYWDSFYITKAIEYIHRRLLGRPTYGRAEMSRYYDLCAKKGFYALIDEIIDSLEYSEAFGEDTVPYERYVTPRGFAMRSLREPAHWSSSQLNRTVSAGMFLAQKMQEKNKTRITAANRNASQTQAQQTTLLVTVREETHEYSQTSDS</sequence>
<keyword evidence="4" id="KW-0602">Photosynthesis</keyword>
<evidence type="ECO:0000313" key="15">
    <source>
        <dbReference type="EMBL" id="OKH21845.1"/>
    </source>
</evidence>
<keyword evidence="7 13" id="KW-0605">Phycobilisome</keyword>
<evidence type="ECO:0000256" key="7">
    <source>
        <dbReference type="ARBA" id="ARBA00022738"/>
    </source>
</evidence>
<dbReference type="InterPro" id="IPR012128">
    <property type="entry name" value="Phycobilisome_asu/bsu"/>
</dbReference>
<dbReference type="EMBL" id="MRCB01000017">
    <property type="protein sequence ID" value="OKH21845.1"/>
    <property type="molecule type" value="Genomic_DNA"/>
</dbReference>
<name>A0A1U7HE77_9CYAN</name>
<dbReference type="Pfam" id="PF00502">
    <property type="entry name" value="Phycobilisome"/>
    <property type="match status" value="2"/>
</dbReference>
<dbReference type="Proteomes" id="UP000186868">
    <property type="component" value="Unassembled WGS sequence"/>
</dbReference>
<keyword evidence="6" id="KW-0677">Repeat</keyword>
<evidence type="ECO:0000256" key="11">
    <source>
        <dbReference type="ARBA" id="ARBA00023239"/>
    </source>
</evidence>
<dbReference type="PANTHER" id="PTHR34011">
    <property type="entry name" value="PHYCOBILISOME 32.1 KDA LINKER POLYPEPTIDE, PHYCOCYANIN-ASSOCIATED, ROD 2-RELATED"/>
    <property type="match status" value="1"/>
</dbReference>
<feature type="domain" description="PBS-linker" evidence="14">
    <location>
        <begin position="528"/>
        <end position="706"/>
    </location>
</feature>
<dbReference type="GO" id="GO:0016829">
    <property type="term" value="F:lyase activity"/>
    <property type="evidence" value="ECO:0007669"/>
    <property type="project" value="UniProtKB-KW"/>
</dbReference>
<dbReference type="GO" id="GO:0030089">
    <property type="term" value="C:phycobilisome"/>
    <property type="evidence" value="ECO:0007669"/>
    <property type="project" value="UniProtKB-UniRule"/>
</dbReference>
<dbReference type="AlphaFoldDB" id="A0A1U7HE77"/>
<evidence type="ECO:0000256" key="9">
    <source>
        <dbReference type="ARBA" id="ARBA00023078"/>
    </source>
</evidence>
<keyword evidence="11" id="KW-0456">Lyase</keyword>
<dbReference type="Gene3D" id="1.10.490.20">
    <property type="entry name" value="Phycocyanins"/>
    <property type="match status" value="1"/>
</dbReference>
<dbReference type="InterPro" id="IPR009050">
    <property type="entry name" value="Globin-like_sf"/>
</dbReference>